<dbReference type="InterPro" id="IPR046027">
    <property type="entry name" value="DUF5985"/>
</dbReference>
<dbReference type="Pfam" id="PF19447">
    <property type="entry name" value="DUF5985"/>
    <property type="match status" value="1"/>
</dbReference>
<organism evidence="2">
    <name type="scientific">uncultured Gemmatimonadota bacterium</name>
    <dbReference type="NCBI Taxonomy" id="203437"/>
    <lineage>
        <taxon>Bacteria</taxon>
        <taxon>Pseudomonadati</taxon>
        <taxon>Gemmatimonadota</taxon>
        <taxon>environmental samples</taxon>
    </lineage>
</organism>
<accession>A0A6J4LJ00</accession>
<feature type="transmembrane region" description="Helical" evidence="1">
    <location>
        <begin position="60"/>
        <end position="78"/>
    </location>
</feature>
<keyword evidence="1" id="KW-0472">Membrane</keyword>
<dbReference type="EMBL" id="CADCTV010000473">
    <property type="protein sequence ID" value="CAA9333083.1"/>
    <property type="molecule type" value="Genomic_DNA"/>
</dbReference>
<keyword evidence="1" id="KW-0812">Transmembrane</keyword>
<evidence type="ECO:0000256" key="1">
    <source>
        <dbReference type="SAM" id="Phobius"/>
    </source>
</evidence>
<reference evidence="2" key="1">
    <citation type="submission" date="2020-02" db="EMBL/GenBank/DDBJ databases">
        <authorList>
            <person name="Meier V. D."/>
        </authorList>
    </citation>
    <scope>NUCLEOTIDE SEQUENCE</scope>
    <source>
        <strain evidence="2">AVDCRST_MAG89</strain>
    </source>
</reference>
<sequence length="85" mass="9267">MVQLISGALVAGYLVAALFFLRFRRETGDRLFLAFAVAFAILAGQRLALALIPSSNRSDTIIYGLRLLAFVLILAAIVDKNRKNG</sequence>
<protein>
    <submittedName>
        <fullName evidence="2">Uncharacterized protein</fullName>
    </submittedName>
</protein>
<dbReference type="AlphaFoldDB" id="A0A6J4LJ00"/>
<evidence type="ECO:0000313" key="2">
    <source>
        <dbReference type="EMBL" id="CAA9333083.1"/>
    </source>
</evidence>
<name>A0A6J4LJ00_9BACT</name>
<proteinExistence type="predicted"/>
<gene>
    <name evidence="2" type="ORF">AVDCRST_MAG89-2233</name>
</gene>
<feature type="transmembrane region" description="Helical" evidence="1">
    <location>
        <begin position="6"/>
        <end position="24"/>
    </location>
</feature>
<feature type="transmembrane region" description="Helical" evidence="1">
    <location>
        <begin position="31"/>
        <end position="54"/>
    </location>
</feature>
<keyword evidence="1" id="KW-1133">Transmembrane helix</keyword>